<reference evidence="5 6" key="1">
    <citation type="submission" date="2019-08" db="EMBL/GenBank/DDBJ databases">
        <title>Amphibian skin-associated Pigmentiphaga: genome sequence and occurrence across geography and hosts.</title>
        <authorList>
            <person name="Bletz M.C."/>
            <person name="Bunk B."/>
            <person name="Sproeer C."/>
            <person name="Biwer P."/>
            <person name="Reiter S."/>
            <person name="Rabemananjara F.C.E."/>
            <person name="Schulz S."/>
            <person name="Overmann J."/>
            <person name="Vences M."/>
        </authorList>
    </citation>
    <scope>NUCLEOTIDE SEQUENCE [LARGE SCALE GENOMIC DNA]</scope>
    <source>
        <strain evidence="5 6">Mada1488</strain>
    </source>
</reference>
<dbReference type="InterPro" id="IPR036390">
    <property type="entry name" value="WH_DNA-bd_sf"/>
</dbReference>
<sequence length="224" mass="25419">MVETSWNGDNAPDEGARNSYLEQLRMKIVSGQIGPDELLTVPTLAKAWGMSTTPVREILLELANDGLLEARRNRGFMVKRLTVTDLRQLFAIRAQLECYALSCITNMREEDRIPLMQKAQAIEQAVEDGDTLRYLETDRAYHLHLISLAGNQHLVKMIMNLRDNMRLYGIESVAGLERQQLSVPQHYQLVELLAASKTDEAMTLMRRHVLDWEPIFVEGIAALG</sequence>
<dbReference type="Pfam" id="PF00392">
    <property type="entry name" value="GntR"/>
    <property type="match status" value="1"/>
</dbReference>
<gene>
    <name evidence="5" type="ORF">FXN63_03275</name>
</gene>
<proteinExistence type="predicted"/>
<dbReference type="KEGG" id="pacr:FXN63_03275"/>
<dbReference type="InterPro" id="IPR000524">
    <property type="entry name" value="Tscrpt_reg_HTH_GntR"/>
</dbReference>
<dbReference type="InterPro" id="IPR008920">
    <property type="entry name" value="TF_FadR/GntR_C"/>
</dbReference>
<evidence type="ECO:0000256" key="2">
    <source>
        <dbReference type="ARBA" id="ARBA00023125"/>
    </source>
</evidence>
<dbReference type="OrthoDB" id="8680857at2"/>
<evidence type="ECO:0000256" key="3">
    <source>
        <dbReference type="ARBA" id="ARBA00023163"/>
    </source>
</evidence>
<dbReference type="SMART" id="SM00895">
    <property type="entry name" value="FCD"/>
    <property type="match status" value="1"/>
</dbReference>
<accession>A0A5C0AS06</accession>
<keyword evidence="2" id="KW-0238">DNA-binding</keyword>
<dbReference type="GO" id="GO:0003700">
    <property type="term" value="F:DNA-binding transcription factor activity"/>
    <property type="evidence" value="ECO:0007669"/>
    <property type="project" value="InterPro"/>
</dbReference>
<dbReference type="GO" id="GO:0003677">
    <property type="term" value="F:DNA binding"/>
    <property type="evidence" value="ECO:0007669"/>
    <property type="project" value="UniProtKB-KW"/>
</dbReference>
<dbReference type="PANTHER" id="PTHR43537">
    <property type="entry name" value="TRANSCRIPTIONAL REGULATOR, GNTR FAMILY"/>
    <property type="match status" value="1"/>
</dbReference>
<keyword evidence="6" id="KW-1185">Reference proteome</keyword>
<dbReference type="AlphaFoldDB" id="A0A5C0AS06"/>
<protein>
    <submittedName>
        <fullName evidence="5">GntR family transcriptional regulator</fullName>
    </submittedName>
</protein>
<feature type="domain" description="HTH gntR-type" evidence="4">
    <location>
        <begin position="14"/>
        <end position="81"/>
    </location>
</feature>
<evidence type="ECO:0000256" key="1">
    <source>
        <dbReference type="ARBA" id="ARBA00023015"/>
    </source>
</evidence>
<keyword evidence="3" id="KW-0804">Transcription</keyword>
<dbReference type="Pfam" id="PF07729">
    <property type="entry name" value="FCD"/>
    <property type="match status" value="1"/>
</dbReference>
<evidence type="ECO:0000313" key="5">
    <source>
        <dbReference type="EMBL" id="QEI04972.1"/>
    </source>
</evidence>
<dbReference type="Proteomes" id="UP000325161">
    <property type="component" value="Chromosome"/>
</dbReference>
<evidence type="ECO:0000313" key="6">
    <source>
        <dbReference type="Proteomes" id="UP000325161"/>
    </source>
</evidence>
<evidence type="ECO:0000259" key="4">
    <source>
        <dbReference type="PROSITE" id="PS50949"/>
    </source>
</evidence>
<dbReference type="SUPFAM" id="SSF46785">
    <property type="entry name" value="Winged helix' DNA-binding domain"/>
    <property type="match status" value="1"/>
</dbReference>
<name>A0A5C0AS06_9BURK</name>
<dbReference type="RefSeq" id="WP_148812808.1">
    <property type="nucleotide sequence ID" value="NZ_CP043046.1"/>
</dbReference>
<dbReference type="SMART" id="SM00345">
    <property type="entry name" value="HTH_GNTR"/>
    <property type="match status" value="1"/>
</dbReference>
<dbReference type="Gene3D" id="1.20.120.530">
    <property type="entry name" value="GntR ligand-binding domain-like"/>
    <property type="match status" value="1"/>
</dbReference>
<dbReference type="Gene3D" id="1.10.10.10">
    <property type="entry name" value="Winged helix-like DNA-binding domain superfamily/Winged helix DNA-binding domain"/>
    <property type="match status" value="1"/>
</dbReference>
<dbReference type="SUPFAM" id="SSF48008">
    <property type="entry name" value="GntR ligand-binding domain-like"/>
    <property type="match status" value="1"/>
</dbReference>
<dbReference type="InterPro" id="IPR011711">
    <property type="entry name" value="GntR_C"/>
</dbReference>
<dbReference type="PANTHER" id="PTHR43537:SF45">
    <property type="entry name" value="GNTR FAMILY REGULATORY PROTEIN"/>
    <property type="match status" value="1"/>
</dbReference>
<organism evidence="5 6">
    <name type="scientific">Pigmentiphaga aceris</name>
    <dbReference type="NCBI Taxonomy" id="1940612"/>
    <lineage>
        <taxon>Bacteria</taxon>
        <taxon>Pseudomonadati</taxon>
        <taxon>Pseudomonadota</taxon>
        <taxon>Betaproteobacteria</taxon>
        <taxon>Burkholderiales</taxon>
        <taxon>Alcaligenaceae</taxon>
        <taxon>Pigmentiphaga</taxon>
    </lineage>
</organism>
<dbReference type="PROSITE" id="PS50949">
    <property type="entry name" value="HTH_GNTR"/>
    <property type="match status" value="1"/>
</dbReference>
<keyword evidence="1" id="KW-0805">Transcription regulation</keyword>
<dbReference type="InterPro" id="IPR036388">
    <property type="entry name" value="WH-like_DNA-bd_sf"/>
</dbReference>
<dbReference type="EMBL" id="CP043046">
    <property type="protein sequence ID" value="QEI04972.1"/>
    <property type="molecule type" value="Genomic_DNA"/>
</dbReference>